<evidence type="ECO:0000256" key="1">
    <source>
        <dbReference type="ARBA" id="ARBA00022801"/>
    </source>
</evidence>
<proteinExistence type="predicted"/>
<evidence type="ECO:0000313" key="5">
    <source>
        <dbReference type="Proteomes" id="UP000316726"/>
    </source>
</evidence>
<accession>A0A5B8MSY6</accession>
<dbReference type="InterPro" id="IPR000387">
    <property type="entry name" value="Tyr_Pase_dom"/>
</dbReference>
<dbReference type="AlphaFoldDB" id="A0A5B8MSY6"/>
<gene>
    <name evidence="4" type="ORF">A3770_10p59890</name>
</gene>
<dbReference type="PROSITE" id="PS50056">
    <property type="entry name" value="TYR_PHOSPHATASE_2"/>
    <property type="match status" value="1"/>
</dbReference>
<protein>
    <submittedName>
        <fullName evidence="4">Dual specificity protein phosphatase</fullName>
    </submittedName>
</protein>
<dbReference type="Pfam" id="PF00782">
    <property type="entry name" value="DSPc"/>
    <property type="match status" value="1"/>
</dbReference>
<dbReference type="OrthoDB" id="1890923at2759"/>
<dbReference type="EMBL" id="CP031043">
    <property type="protein sequence ID" value="QDZ23471.1"/>
    <property type="molecule type" value="Genomic_DNA"/>
</dbReference>
<evidence type="ECO:0000256" key="2">
    <source>
        <dbReference type="ARBA" id="ARBA00022912"/>
    </source>
</evidence>
<dbReference type="GO" id="GO:0004721">
    <property type="term" value="F:phosphoprotein phosphatase activity"/>
    <property type="evidence" value="ECO:0007669"/>
    <property type="project" value="UniProtKB-KW"/>
</dbReference>
<keyword evidence="2" id="KW-0904">Protein phosphatase</keyword>
<dbReference type="PANTHER" id="PTHR47216:SF4">
    <property type="entry name" value="OS01G0859400 PROTEIN"/>
    <property type="match status" value="1"/>
</dbReference>
<dbReference type="InterPro" id="IPR000340">
    <property type="entry name" value="Dual-sp_phosphatase_cat-dom"/>
</dbReference>
<evidence type="ECO:0000313" key="4">
    <source>
        <dbReference type="EMBL" id="QDZ23471.1"/>
    </source>
</evidence>
<dbReference type="CDD" id="cd14527">
    <property type="entry name" value="DSP_bac"/>
    <property type="match status" value="1"/>
</dbReference>
<dbReference type="PANTHER" id="PTHR47216">
    <property type="match status" value="1"/>
</dbReference>
<dbReference type="InterPro" id="IPR029021">
    <property type="entry name" value="Prot-tyrosine_phosphatase-like"/>
</dbReference>
<evidence type="ECO:0000259" key="3">
    <source>
        <dbReference type="PROSITE" id="PS50056"/>
    </source>
</evidence>
<keyword evidence="1" id="KW-0378">Hydrolase</keyword>
<dbReference type="SMART" id="SM00195">
    <property type="entry name" value="DSPc"/>
    <property type="match status" value="1"/>
</dbReference>
<name>A0A5B8MSY6_9CHLO</name>
<dbReference type="PROSITE" id="PS00383">
    <property type="entry name" value="TYR_PHOSPHATASE_1"/>
    <property type="match status" value="1"/>
</dbReference>
<dbReference type="Proteomes" id="UP000316726">
    <property type="component" value="Chromosome 10"/>
</dbReference>
<feature type="domain" description="Tyrosine specific protein phosphatases" evidence="3">
    <location>
        <begin position="168"/>
        <end position="238"/>
    </location>
</feature>
<dbReference type="InterPro" id="IPR020422">
    <property type="entry name" value="TYR_PHOSPHATASE_DUAL_dom"/>
</dbReference>
<reference evidence="4 5" key="1">
    <citation type="submission" date="2018-07" db="EMBL/GenBank/DDBJ databases">
        <title>The complete nuclear genome of the prasinophyte Chloropicon primus (CCMP1205).</title>
        <authorList>
            <person name="Pombert J.-F."/>
            <person name="Otis C."/>
            <person name="Turmel M."/>
            <person name="Lemieux C."/>
        </authorList>
    </citation>
    <scope>NUCLEOTIDE SEQUENCE [LARGE SCALE GENOMIC DNA]</scope>
    <source>
        <strain evidence="4 5">CCMP1205</strain>
    </source>
</reference>
<sequence>MASSVKVKEKKRRRKPTHAQVVAAAATLPGLVLLASRGRLPRFAQAALYHTALSGFVVAIASTKALCARTVSLFGKTAKGSLGIANQLAFLPFQCAIRLKLLYRRQLGTEPLYDHIVDNYYIGGWPNAQESLPASDCAVVDCTCELPRRHRNPYLCCATWDTQSPSVESYEEGVAFAKEQRRGSDRPVLVHCAHGHGRSAAMLCAILISEGKASSIDEAQAMIKRRRPRVGLNANQREGLERWFSQRCKRA</sequence>
<organism evidence="4 5">
    <name type="scientific">Chloropicon primus</name>
    <dbReference type="NCBI Taxonomy" id="1764295"/>
    <lineage>
        <taxon>Eukaryota</taxon>
        <taxon>Viridiplantae</taxon>
        <taxon>Chlorophyta</taxon>
        <taxon>Chloropicophyceae</taxon>
        <taxon>Chloropicales</taxon>
        <taxon>Chloropicaceae</taxon>
        <taxon>Chloropicon</taxon>
    </lineage>
</organism>
<keyword evidence="5" id="KW-1185">Reference proteome</keyword>
<dbReference type="STRING" id="1764295.A0A5B8MSY6"/>
<dbReference type="SUPFAM" id="SSF52799">
    <property type="entry name" value="(Phosphotyrosine protein) phosphatases II"/>
    <property type="match status" value="1"/>
</dbReference>
<dbReference type="InterPro" id="IPR016130">
    <property type="entry name" value="Tyr_Pase_AS"/>
</dbReference>
<dbReference type="Gene3D" id="3.90.190.10">
    <property type="entry name" value="Protein tyrosine phosphatase superfamily"/>
    <property type="match status" value="1"/>
</dbReference>